<dbReference type="Pfam" id="PF00874">
    <property type="entry name" value="PRD"/>
    <property type="match status" value="1"/>
</dbReference>
<keyword evidence="1" id="KW-0808">Transferase</keyword>
<dbReference type="SUPFAM" id="SSF53062">
    <property type="entry name" value="PTS system fructose IIA component-like"/>
    <property type="match status" value="1"/>
</dbReference>
<dbReference type="Pfam" id="PF03610">
    <property type="entry name" value="EIIA-man"/>
    <property type="match status" value="1"/>
</dbReference>
<dbReference type="InterPro" id="IPR011608">
    <property type="entry name" value="PRD"/>
</dbReference>
<dbReference type="PROSITE" id="PS51372">
    <property type="entry name" value="PRD_2"/>
    <property type="match status" value="2"/>
</dbReference>
<dbReference type="InterPro" id="IPR036662">
    <property type="entry name" value="PTS_EIIA_man-typ_sf"/>
</dbReference>
<feature type="domain" description="PRD" evidence="7">
    <location>
        <begin position="465"/>
        <end position="569"/>
    </location>
</feature>
<dbReference type="PANTHER" id="PTHR32071:SF90">
    <property type="entry name" value="TRANSCRIPTIONAL REGULATORY PROTEIN LEVR"/>
    <property type="match status" value="1"/>
</dbReference>
<dbReference type="CDD" id="cd00006">
    <property type="entry name" value="PTS_IIA_man"/>
    <property type="match status" value="1"/>
</dbReference>
<feature type="domain" description="Sigma-54 factor interaction" evidence="5">
    <location>
        <begin position="108"/>
        <end position="342"/>
    </location>
</feature>
<name>A0ABU3HBF1_9BACL</name>
<evidence type="ECO:0000256" key="4">
    <source>
        <dbReference type="ARBA" id="ARBA00022840"/>
    </source>
</evidence>
<dbReference type="EMBL" id="JAUSUY010000009">
    <property type="protein sequence ID" value="MDT3427020.1"/>
    <property type="molecule type" value="Genomic_DNA"/>
</dbReference>
<dbReference type="InterPro" id="IPR004701">
    <property type="entry name" value="PTS_EIIA_man-typ"/>
</dbReference>
<comment type="caution">
    <text evidence="8">The sequence shown here is derived from an EMBL/GenBank/DDBJ whole genome shotgun (WGS) entry which is preliminary data.</text>
</comment>
<keyword evidence="3" id="KW-0418">Kinase</keyword>
<dbReference type="PANTHER" id="PTHR32071">
    <property type="entry name" value="TRANSCRIPTIONAL REGULATORY PROTEIN"/>
    <property type="match status" value="1"/>
</dbReference>
<dbReference type="PROSITE" id="PS50045">
    <property type="entry name" value="SIGMA54_INTERACT_4"/>
    <property type="match status" value="1"/>
</dbReference>
<dbReference type="Pfam" id="PF00158">
    <property type="entry name" value="Sigma54_activat"/>
    <property type="match status" value="1"/>
</dbReference>
<dbReference type="InterPro" id="IPR002078">
    <property type="entry name" value="Sigma_54_int"/>
</dbReference>
<evidence type="ECO:0000256" key="3">
    <source>
        <dbReference type="ARBA" id="ARBA00022777"/>
    </source>
</evidence>
<accession>A0ABU3HBF1</accession>
<dbReference type="RefSeq" id="WP_025702571.1">
    <property type="nucleotide sequence ID" value="NZ_JAUSUY010000009.1"/>
</dbReference>
<evidence type="ECO:0000259" key="7">
    <source>
        <dbReference type="PROSITE" id="PS51372"/>
    </source>
</evidence>
<dbReference type="InterPro" id="IPR027417">
    <property type="entry name" value="P-loop_NTPase"/>
</dbReference>
<evidence type="ECO:0000313" key="8">
    <source>
        <dbReference type="EMBL" id="MDT3427020.1"/>
    </source>
</evidence>
<proteinExistence type="predicted"/>
<evidence type="ECO:0000259" key="6">
    <source>
        <dbReference type="PROSITE" id="PS51096"/>
    </source>
</evidence>
<dbReference type="SUPFAM" id="SSF52540">
    <property type="entry name" value="P-loop containing nucleoside triphosphate hydrolases"/>
    <property type="match status" value="1"/>
</dbReference>
<gene>
    <name evidence="8" type="ORF">J2Z22_002554</name>
</gene>
<dbReference type="SUPFAM" id="SSF63520">
    <property type="entry name" value="PTS-regulatory domain, PRD"/>
    <property type="match status" value="2"/>
</dbReference>
<dbReference type="PROSITE" id="PS00676">
    <property type="entry name" value="SIGMA54_INTERACT_2"/>
    <property type="match status" value="1"/>
</dbReference>
<dbReference type="PROSITE" id="PS51096">
    <property type="entry name" value="PTS_EIIA_TYPE_4"/>
    <property type="match status" value="1"/>
</dbReference>
<dbReference type="InterPro" id="IPR036634">
    <property type="entry name" value="PRD_sf"/>
</dbReference>
<organism evidence="8 9">
    <name type="scientific">Paenibacillus forsythiae</name>
    <dbReference type="NCBI Taxonomy" id="365616"/>
    <lineage>
        <taxon>Bacteria</taxon>
        <taxon>Bacillati</taxon>
        <taxon>Bacillota</taxon>
        <taxon>Bacilli</taxon>
        <taxon>Bacillales</taxon>
        <taxon>Paenibacillaceae</taxon>
        <taxon>Paenibacillus</taxon>
    </lineage>
</organism>
<dbReference type="Gene3D" id="3.40.50.300">
    <property type="entry name" value="P-loop containing nucleotide triphosphate hydrolases"/>
    <property type="match status" value="1"/>
</dbReference>
<keyword evidence="9" id="KW-1185">Reference proteome</keyword>
<protein>
    <submittedName>
        <fullName evidence="8">Transcriptional regulatory protein LevR/transcriptional regulator with AAA-type ATPase domain</fullName>
    </submittedName>
</protein>
<keyword evidence="4" id="KW-0067">ATP-binding</keyword>
<dbReference type="Gene3D" id="1.10.1790.10">
    <property type="entry name" value="PRD domain"/>
    <property type="match status" value="1"/>
</dbReference>
<feature type="domain" description="PRD" evidence="7">
    <location>
        <begin position="826"/>
        <end position="929"/>
    </location>
</feature>
<dbReference type="Proteomes" id="UP001248709">
    <property type="component" value="Unassembled WGS sequence"/>
</dbReference>
<dbReference type="Gene3D" id="3.40.50.510">
    <property type="entry name" value="Phosphotransferase system, mannose-type IIA component"/>
    <property type="match status" value="1"/>
</dbReference>
<evidence type="ECO:0000313" key="9">
    <source>
        <dbReference type="Proteomes" id="UP001248709"/>
    </source>
</evidence>
<reference evidence="8 9" key="1">
    <citation type="submission" date="2023-07" db="EMBL/GenBank/DDBJ databases">
        <title>Genomic Encyclopedia of Type Strains, Phase IV (KMG-IV): sequencing the most valuable type-strain genomes for metagenomic binning, comparative biology and taxonomic classification.</title>
        <authorList>
            <person name="Goeker M."/>
        </authorList>
    </citation>
    <scope>NUCLEOTIDE SEQUENCE [LARGE SCALE GENOMIC DNA]</scope>
    <source>
        <strain evidence="8 9">T98</strain>
    </source>
</reference>
<evidence type="ECO:0000256" key="2">
    <source>
        <dbReference type="ARBA" id="ARBA00022741"/>
    </source>
</evidence>
<evidence type="ECO:0000259" key="5">
    <source>
        <dbReference type="PROSITE" id="PS50045"/>
    </source>
</evidence>
<keyword evidence="2" id="KW-0547">Nucleotide-binding</keyword>
<dbReference type="InterPro" id="IPR003593">
    <property type="entry name" value="AAA+_ATPase"/>
</dbReference>
<evidence type="ECO:0000256" key="1">
    <source>
        <dbReference type="ARBA" id="ARBA00022679"/>
    </source>
</evidence>
<dbReference type="InterPro" id="IPR025943">
    <property type="entry name" value="Sigma_54_int_dom_ATP-bd_2"/>
</dbReference>
<feature type="domain" description="PTS EIIA type-4" evidence="6">
    <location>
        <begin position="569"/>
        <end position="701"/>
    </location>
</feature>
<dbReference type="InterPro" id="IPR033887">
    <property type="entry name" value="PTS_IIA_man"/>
</dbReference>
<sequence length="933" mass="104908">MRRIDKILEYIAEKTRGFPEDALLQSEGITAAEIAADQNMLRNNVSKELNELLRADRIIKIKGRPVKFLHKQTIEEMFRIHLKEKQIEVNSLGEILQTGEQEDPFYSLIGFKGSMRNQVEQGKAAILYPPRGLHTLIVGQTGVGKTMFAKLMYNYGKHMKRFTEQAPFIVFNCADYYNNPQLLLSHIFGHVKGAFTGADQEKQGLVEKADGGILFLDEIHRLPPEGQEMIFYFMDTHTYNKLGESERKRSANVLLVAATTEDPGSSMLKTFIRRIPITINIPPFQERMPSEQLRILKHLLESEALRVNKPIRVESEVAKALIGSVTYGNIGQLKSNIQLVCAKGFLDSIRENRDDIGLDFKVLPGNIREGLFNIGKSRRESEELESISSQLYITPEGSHAAEEDVLEPPFNLYKLIEDKISLLKDEGLDDSYINKFITTDVNIHIKSFYNRFYNQKGSRERILKIVDREILEFADQVKLLVEQELNRKYSDRFVYAFSLHLSAFLKRIREKKYGGKPVYDPVDPNDEEYKMALTIKDMIESGFGISVPEAEITYVAILLKSVEEERKGNVGIIVAAHGNSTASSIVGVVDSLLGTSGICAVDMPLDVSPREILEIILGKVQSIDNGRGVLLLVDMGSLLSFEAAIMERLGIKVKTLDMVSTPLALEAVRKASLLDMELEDIYRSLKDFRGYNNLEASTGAVLDNKVIITVCSSGKGAAIKVKEFVEKIVYDLTQKKIAVIPAKVRELDKVIKEQQAKQTVLAVIGVKRPADPNVPFIPLEQLIDATGEELLRELLLNHELPVVQDNQGVVIKDLCEDSLKEFLTYLNPHKILGSLMSFVKELERGLQTEFEYAMKVQLAIHTAHALERMVIHDGLVYRGETAMLDPHMMNAVNQACAIFSSGINLSLSDDEKYYICEMLGDVYKTDPLSGQSV</sequence>
<dbReference type="SMART" id="SM00382">
    <property type="entry name" value="AAA"/>
    <property type="match status" value="1"/>
</dbReference>
<dbReference type="CDD" id="cd00009">
    <property type="entry name" value="AAA"/>
    <property type="match status" value="1"/>
</dbReference>